<keyword evidence="2" id="KW-1185">Reference proteome</keyword>
<comment type="caution">
    <text evidence="1">The sequence shown here is derived from an EMBL/GenBank/DDBJ whole genome shotgun (WGS) entry which is preliminary data.</text>
</comment>
<protein>
    <recommendedName>
        <fullName evidence="3">Reverse transcriptase zinc-binding domain-containing protein</fullName>
    </recommendedName>
</protein>
<dbReference type="EMBL" id="JAUUTY010000001">
    <property type="protein sequence ID" value="KAK1691773.1"/>
    <property type="molecule type" value="Genomic_DNA"/>
</dbReference>
<evidence type="ECO:0008006" key="3">
    <source>
        <dbReference type="Google" id="ProtNLM"/>
    </source>
</evidence>
<organism evidence="1 2">
    <name type="scientific">Lolium multiflorum</name>
    <name type="common">Italian ryegrass</name>
    <name type="synonym">Lolium perenne subsp. multiflorum</name>
    <dbReference type="NCBI Taxonomy" id="4521"/>
    <lineage>
        <taxon>Eukaryota</taxon>
        <taxon>Viridiplantae</taxon>
        <taxon>Streptophyta</taxon>
        <taxon>Embryophyta</taxon>
        <taxon>Tracheophyta</taxon>
        <taxon>Spermatophyta</taxon>
        <taxon>Magnoliopsida</taxon>
        <taxon>Liliopsida</taxon>
        <taxon>Poales</taxon>
        <taxon>Poaceae</taxon>
        <taxon>BOP clade</taxon>
        <taxon>Pooideae</taxon>
        <taxon>Poodae</taxon>
        <taxon>Poeae</taxon>
        <taxon>Poeae Chloroplast Group 2 (Poeae type)</taxon>
        <taxon>Loliodinae</taxon>
        <taxon>Loliinae</taxon>
        <taxon>Lolium</taxon>
    </lineage>
</organism>
<accession>A0AAD8X003</accession>
<dbReference type="AlphaFoldDB" id="A0AAD8X003"/>
<name>A0AAD8X003_LOLMU</name>
<sequence>MLAIRGWPHEPLCPLCLHAPETTNHLCKDYPFTIAIWNRMKTWDNDDSPDNRHVHQSITEWWDDLISGKATKDQKRIRGRFLYVLWNAWKERNRRIFTGRRLTYLEVADITKEDVLQRDRAINGFGPAIPAEPD</sequence>
<evidence type="ECO:0000313" key="2">
    <source>
        <dbReference type="Proteomes" id="UP001231189"/>
    </source>
</evidence>
<gene>
    <name evidence="1" type="ORF">QYE76_008470</name>
</gene>
<dbReference type="Proteomes" id="UP001231189">
    <property type="component" value="Unassembled WGS sequence"/>
</dbReference>
<proteinExistence type="predicted"/>
<evidence type="ECO:0000313" key="1">
    <source>
        <dbReference type="EMBL" id="KAK1691773.1"/>
    </source>
</evidence>
<reference evidence="1" key="1">
    <citation type="submission" date="2023-07" db="EMBL/GenBank/DDBJ databases">
        <title>A chromosome-level genome assembly of Lolium multiflorum.</title>
        <authorList>
            <person name="Chen Y."/>
            <person name="Copetti D."/>
            <person name="Kolliker R."/>
            <person name="Studer B."/>
        </authorList>
    </citation>
    <scope>NUCLEOTIDE SEQUENCE</scope>
    <source>
        <strain evidence="1">02402/16</strain>
        <tissue evidence="1">Leaf</tissue>
    </source>
</reference>